<keyword evidence="3" id="KW-1185">Reference proteome</keyword>
<dbReference type="PANTHER" id="PTHR30273">
    <property type="entry name" value="PERIPLASMIC SIGNAL SENSOR AND SIGMA FACTOR ACTIVATOR FECR-RELATED"/>
    <property type="match status" value="1"/>
</dbReference>
<evidence type="ECO:0000313" key="3">
    <source>
        <dbReference type="Proteomes" id="UP000319976"/>
    </source>
</evidence>
<sequence length="316" mass="35650">MREAGVRELELNYLTVHSAQVVFDSGVAIQVTGPTTLELHEQHCLLTEGKVRVRVSPGAEGFQIHTPKSLVTDYGTEFGVSVDQTGEEKVAVFEGEVGINTEESNGEILMSIGQGVTVNKNGELNRLYVVDDHTFDYQEFSKHPPLITSVVDNVRSDELYDFYRIIRNGIQEDSRIYVDRVHEFNSVENSTLPEYLNDSELVMTYNDDKIDDMYEMTLTLDRPAELYVLFDRRLQPPGWLSGQFEKLPELIGVDEETVTATGHQRLAKGGGRSIDNRFTIWKTRVDAGDFRLGNNGSSQSLEKLMYVVVAKETQMN</sequence>
<dbReference type="Pfam" id="PF04773">
    <property type="entry name" value="FecR"/>
    <property type="match status" value="1"/>
</dbReference>
<dbReference type="Proteomes" id="UP000319976">
    <property type="component" value="Chromosome"/>
</dbReference>
<dbReference type="PANTHER" id="PTHR30273:SF2">
    <property type="entry name" value="PROTEIN FECR"/>
    <property type="match status" value="1"/>
</dbReference>
<dbReference type="AlphaFoldDB" id="A0A517TA17"/>
<dbReference type="GO" id="GO:0016989">
    <property type="term" value="F:sigma factor antagonist activity"/>
    <property type="evidence" value="ECO:0007669"/>
    <property type="project" value="TreeGrafter"/>
</dbReference>
<dbReference type="InterPro" id="IPR012373">
    <property type="entry name" value="Ferrdict_sens_TM"/>
</dbReference>
<name>A0A517TA17_9PLAN</name>
<dbReference type="InterPro" id="IPR006860">
    <property type="entry name" value="FecR"/>
</dbReference>
<accession>A0A517TA17</accession>
<dbReference type="EMBL" id="CP036316">
    <property type="protein sequence ID" value="QDT65218.1"/>
    <property type="molecule type" value="Genomic_DNA"/>
</dbReference>
<organism evidence="2 3">
    <name type="scientific">Calycomorphotria hydatis</name>
    <dbReference type="NCBI Taxonomy" id="2528027"/>
    <lineage>
        <taxon>Bacteria</taxon>
        <taxon>Pseudomonadati</taxon>
        <taxon>Planctomycetota</taxon>
        <taxon>Planctomycetia</taxon>
        <taxon>Planctomycetales</taxon>
        <taxon>Planctomycetaceae</taxon>
        <taxon>Calycomorphotria</taxon>
    </lineage>
</organism>
<evidence type="ECO:0000313" key="2">
    <source>
        <dbReference type="EMBL" id="QDT65218.1"/>
    </source>
</evidence>
<dbReference type="OrthoDB" id="256916at2"/>
<dbReference type="RefSeq" id="WP_145263038.1">
    <property type="nucleotide sequence ID" value="NZ_CP036316.1"/>
</dbReference>
<gene>
    <name evidence="2" type="ORF">V22_24650</name>
</gene>
<evidence type="ECO:0000259" key="1">
    <source>
        <dbReference type="Pfam" id="PF04773"/>
    </source>
</evidence>
<reference evidence="2 3" key="1">
    <citation type="submission" date="2019-02" db="EMBL/GenBank/DDBJ databases">
        <title>Deep-cultivation of Planctomycetes and their phenomic and genomic characterization uncovers novel biology.</title>
        <authorList>
            <person name="Wiegand S."/>
            <person name="Jogler M."/>
            <person name="Boedeker C."/>
            <person name="Pinto D."/>
            <person name="Vollmers J."/>
            <person name="Rivas-Marin E."/>
            <person name="Kohn T."/>
            <person name="Peeters S.H."/>
            <person name="Heuer A."/>
            <person name="Rast P."/>
            <person name="Oberbeckmann S."/>
            <person name="Bunk B."/>
            <person name="Jeske O."/>
            <person name="Meyerdierks A."/>
            <person name="Storesund J.E."/>
            <person name="Kallscheuer N."/>
            <person name="Luecker S."/>
            <person name="Lage O.M."/>
            <person name="Pohl T."/>
            <person name="Merkel B.J."/>
            <person name="Hornburger P."/>
            <person name="Mueller R.-W."/>
            <person name="Bruemmer F."/>
            <person name="Labrenz M."/>
            <person name="Spormann A.M."/>
            <person name="Op den Camp H."/>
            <person name="Overmann J."/>
            <person name="Amann R."/>
            <person name="Jetten M.S.M."/>
            <person name="Mascher T."/>
            <person name="Medema M.H."/>
            <person name="Devos D.P."/>
            <person name="Kaster A.-K."/>
            <person name="Ovreas L."/>
            <person name="Rohde M."/>
            <person name="Galperin M.Y."/>
            <person name="Jogler C."/>
        </authorList>
    </citation>
    <scope>NUCLEOTIDE SEQUENCE [LARGE SCALE GENOMIC DNA]</scope>
    <source>
        <strain evidence="2 3">V22</strain>
    </source>
</reference>
<feature type="domain" description="FecR protein" evidence="1">
    <location>
        <begin position="18"/>
        <end position="97"/>
    </location>
</feature>
<dbReference type="KEGG" id="chya:V22_24650"/>
<proteinExistence type="predicted"/>
<dbReference type="Gene3D" id="2.60.120.1440">
    <property type="match status" value="1"/>
</dbReference>
<protein>
    <submittedName>
        <fullName evidence="2">FecR protein</fullName>
    </submittedName>
</protein>